<dbReference type="SUPFAM" id="SSF52949">
    <property type="entry name" value="Macro domain-like"/>
    <property type="match status" value="1"/>
</dbReference>
<dbReference type="AlphaFoldDB" id="A0A7S2XRZ4"/>
<gene>
    <name evidence="2" type="ORF">ASEP1449_LOCUS10644</name>
</gene>
<accession>A0A7S2XRZ4</accession>
<dbReference type="EMBL" id="HBHQ01015934">
    <property type="protein sequence ID" value="CAD9818812.1"/>
    <property type="molecule type" value="Transcribed_RNA"/>
</dbReference>
<evidence type="ECO:0000259" key="1">
    <source>
        <dbReference type="PROSITE" id="PS51154"/>
    </source>
</evidence>
<dbReference type="PANTHER" id="PTHR11106:SF27">
    <property type="entry name" value="MACRO DOMAIN-CONTAINING PROTEIN"/>
    <property type="match status" value="1"/>
</dbReference>
<feature type="domain" description="Macro" evidence="1">
    <location>
        <begin position="22"/>
        <end position="269"/>
    </location>
</feature>
<name>A0A7S2XRZ4_9STRA</name>
<dbReference type="PROSITE" id="PS51154">
    <property type="entry name" value="MACRO"/>
    <property type="match status" value="1"/>
</dbReference>
<dbReference type="Gene3D" id="3.40.220.10">
    <property type="entry name" value="Leucine Aminopeptidase, subunit E, domain 1"/>
    <property type="match status" value="1"/>
</dbReference>
<dbReference type="Pfam" id="PF01661">
    <property type="entry name" value="Macro"/>
    <property type="match status" value="1"/>
</dbReference>
<organism evidence="2">
    <name type="scientific">Attheya septentrionalis</name>
    <dbReference type="NCBI Taxonomy" id="420275"/>
    <lineage>
        <taxon>Eukaryota</taxon>
        <taxon>Sar</taxon>
        <taxon>Stramenopiles</taxon>
        <taxon>Ochrophyta</taxon>
        <taxon>Bacillariophyta</taxon>
        <taxon>Coscinodiscophyceae</taxon>
        <taxon>Chaetocerotophycidae</taxon>
        <taxon>Chaetocerotales</taxon>
        <taxon>Attheyaceae</taxon>
        <taxon>Attheya</taxon>
    </lineage>
</organism>
<dbReference type="InterPro" id="IPR002589">
    <property type="entry name" value="Macro_dom"/>
</dbReference>
<evidence type="ECO:0000313" key="2">
    <source>
        <dbReference type="EMBL" id="CAD9818812.1"/>
    </source>
</evidence>
<sequence>MSKSFYKSKVVPKLIQSFQNVALKKSVEVWTTTCIVTNFGKIANGGNCHVLINPSNPELSGVKNFPYFPRGGPVPKESVKSMHKDWQPLGYVSNWGGMEVGNGMLYAVSVVDGLVHQLGGTRLEMECRVKGGFWTTEKCPVGTAVVTSPGGEQLKQHYDAIVHTTPPFYSHHSNPVENLKSCYREAFKAAFDLQTLRPRVALPLIGAGARGFPNDVAIEVAAYEAIHWRDSENDNSTEACEKIVSFGIPEQSIADALVDAIRLQAEKVA</sequence>
<dbReference type="PANTHER" id="PTHR11106">
    <property type="entry name" value="GANGLIOSIDE INDUCED DIFFERENTIATION ASSOCIATED PROTEIN 2-RELATED"/>
    <property type="match status" value="1"/>
</dbReference>
<dbReference type="InterPro" id="IPR043472">
    <property type="entry name" value="Macro_dom-like"/>
</dbReference>
<reference evidence="2" key="1">
    <citation type="submission" date="2021-01" db="EMBL/GenBank/DDBJ databases">
        <authorList>
            <person name="Corre E."/>
            <person name="Pelletier E."/>
            <person name="Niang G."/>
            <person name="Scheremetjew M."/>
            <person name="Finn R."/>
            <person name="Kale V."/>
            <person name="Holt S."/>
            <person name="Cochrane G."/>
            <person name="Meng A."/>
            <person name="Brown T."/>
            <person name="Cohen L."/>
        </authorList>
    </citation>
    <scope>NUCLEOTIDE SEQUENCE</scope>
    <source>
        <strain evidence="2">CCMP2084</strain>
    </source>
</reference>
<protein>
    <recommendedName>
        <fullName evidence="1">Macro domain-containing protein</fullName>
    </recommendedName>
</protein>
<proteinExistence type="predicted"/>